<dbReference type="RefSeq" id="XP_022395548.1">
    <property type="nucleotide sequence ID" value="XM_022543942.1"/>
</dbReference>
<evidence type="ECO:0000256" key="1">
    <source>
        <dbReference type="SAM" id="MobiDB-lite"/>
    </source>
</evidence>
<dbReference type="OrthoDB" id="448427at2759"/>
<proteinExistence type="predicted"/>
<dbReference type="Proteomes" id="UP000184300">
    <property type="component" value="Unassembled WGS sequence"/>
</dbReference>
<reference evidence="3" key="1">
    <citation type="journal article" date="2017" name="Genome Biol.">
        <title>Comparative genomics reveals high biological diversity and specific adaptations in the industrially and medically important fungal genus Aspergillus.</title>
        <authorList>
            <person name="de Vries R.P."/>
            <person name="Riley R."/>
            <person name="Wiebenga A."/>
            <person name="Aguilar-Osorio G."/>
            <person name="Amillis S."/>
            <person name="Uchima C.A."/>
            <person name="Anderluh G."/>
            <person name="Asadollahi M."/>
            <person name="Askin M."/>
            <person name="Barry K."/>
            <person name="Battaglia E."/>
            <person name="Bayram O."/>
            <person name="Benocci T."/>
            <person name="Braus-Stromeyer S.A."/>
            <person name="Caldana C."/>
            <person name="Canovas D."/>
            <person name="Cerqueira G.C."/>
            <person name="Chen F."/>
            <person name="Chen W."/>
            <person name="Choi C."/>
            <person name="Clum A."/>
            <person name="Dos Santos R.A."/>
            <person name="Damasio A.R."/>
            <person name="Diallinas G."/>
            <person name="Emri T."/>
            <person name="Fekete E."/>
            <person name="Flipphi M."/>
            <person name="Freyberg S."/>
            <person name="Gallo A."/>
            <person name="Gournas C."/>
            <person name="Habgood R."/>
            <person name="Hainaut M."/>
            <person name="Harispe M.L."/>
            <person name="Henrissat B."/>
            <person name="Hilden K.S."/>
            <person name="Hope R."/>
            <person name="Hossain A."/>
            <person name="Karabika E."/>
            <person name="Karaffa L."/>
            <person name="Karanyi Z."/>
            <person name="Krasevec N."/>
            <person name="Kuo A."/>
            <person name="Kusch H."/>
            <person name="LaButti K."/>
            <person name="Lagendijk E.L."/>
            <person name="Lapidus A."/>
            <person name="Levasseur A."/>
            <person name="Lindquist E."/>
            <person name="Lipzen A."/>
            <person name="Logrieco A.F."/>
            <person name="MacCabe A."/>
            <person name="Maekelae M.R."/>
            <person name="Malavazi I."/>
            <person name="Melin P."/>
            <person name="Meyer V."/>
            <person name="Mielnichuk N."/>
            <person name="Miskei M."/>
            <person name="Molnar A.P."/>
            <person name="Mule G."/>
            <person name="Ngan C.Y."/>
            <person name="Orejas M."/>
            <person name="Orosz E."/>
            <person name="Ouedraogo J.P."/>
            <person name="Overkamp K.M."/>
            <person name="Park H.-S."/>
            <person name="Perrone G."/>
            <person name="Piumi F."/>
            <person name="Punt P.J."/>
            <person name="Ram A.F."/>
            <person name="Ramon A."/>
            <person name="Rauscher S."/>
            <person name="Record E."/>
            <person name="Riano-Pachon D.M."/>
            <person name="Robert V."/>
            <person name="Roehrig J."/>
            <person name="Ruller R."/>
            <person name="Salamov A."/>
            <person name="Salih N.S."/>
            <person name="Samson R.A."/>
            <person name="Sandor E."/>
            <person name="Sanguinetti M."/>
            <person name="Schuetze T."/>
            <person name="Sepcic K."/>
            <person name="Shelest E."/>
            <person name="Sherlock G."/>
            <person name="Sophianopoulou V."/>
            <person name="Squina F.M."/>
            <person name="Sun H."/>
            <person name="Susca A."/>
            <person name="Todd R.B."/>
            <person name="Tsang A."/>
            <person name="Unkles S.E."/>
            <person name="van de Wiele N."/>
            <person name="van Rossen-Uffink D."/>
            <person name="Oliveira J.V."/>
            <person name="Vesth T.C."/>
            <person name="Visser J."/>
            <person name="Yu J.-H."/>
            <person name="Zhou M."/>
            <person name="Andersen M.R."/>
            <person name="Archer D.B."/>
            <person name="Baker S.E."/>
            <person name="Benoit I."/>
            <person name="Brakhage A.A."/>
            <person name="Braus G.H."/>
            <person name="Fischer R."/>
            <person name="Frisvad J.C."/>
            <person name="Goldman G.H."/>
            <person name="Houbraken J."/>
            <person name="Oakley B."/>
            <person name="Pocsi I."/>
            <person name="Scazzocchio C."/>
            <person name="Seiboth B."/>
            <person name="vanKuyk P.A."/>
            <person name="Wortman J."/>
            <person name="Dyer P.S."/>
            <person name="Grigoriev I.V."/>
        </authorList>
    </citation>
    <scope>NUCLEOTIDE SEQUENCE [LARGE SCALE GENOMIC DNA]</scope>
    <source>
        <strain evidence="3">CBS 516.65</strain>
    </source>
</reference>
<gene>
    <name evidence="2" type="ORF">ASPGLDRAFT_30346</name>
</gene>
<evidence type="ECO:0000313" key="2">
    <source>
        <dbReference type="EMBL" id="OJJ78850.1"/>
    </source>
</evidence>
<dbReference type="EMBL" id="KV878926">
    <property type="protein sequence ID" value="OJJ78850.1"/>
    <property type="molecule type" value="Genomic_DNA"/>
</dbReference>
<dbReference type="AlphaFoldDB" id="A0A1L9V4L1"/>
<keyword evidence="3" id="KW-1185">Reference proteome</keyword>
<feature type="compositionally biased region" description="Basic and acidic residues" evidence="1">
    <location>
        <begin position="133"/>
        <end position="145"/>
    </location>
</feature>
<organism evidence="2 3">
    <name type="scientific">Aspergillus glaucus CBS 516.65</name>
    <dbReference type="NCBI Taxonomy" id="1160497"/>
    <lineage>
        <taxon>Eukaryota</taxon>
        <taxon>Fungi</taxon>
        <taxon>Dikarya</taxon>
        <taxon>Ascomycota</taxon>
        <taxon>Pezizomycotina</taxon>
        <taxon>Eurotiomycetes</taxon>
        <taxon>Eurotiomycetidae</taxon>
        <taxon>Eurotiales</taxon>
        <taxon>Aspergillaceae</taxon>
        <taxon>Aspergillus</taxon>
        <taxon>Aspergillus subgen. Aspergillus</taxon>
    </lineage>
</organism>
<protein>
    <submittedName>
        <fullName evidence="2">Uncharacterized protein</fullName>
    </submittedName>
</protein>
<name>A0A1L9V4L1_ASPGL</name>
<dbReference type="VEuPathDB" id="FungiDB:ASPGLDRAFT_30346"/>
<dbReference type="STRING" id="1160497.A0A1L9V4L1"/>
<accession>A0A1L9V4L1</accession>
<feature type="region of interest" description="Disordered" evidence="1">
    <location>
        <begin position="122"/>
        <end position="145"/>
    </location>
</feature>
<evidence type="ECO:0000313" key="3">
    <source>
        <dbReference type="Proteomes" id="UP000184300"/>
    </source>
</evidence>
<sequence length="145" mass="16638">MKYDNCDLPNGQQVSVSPVFDGYKFKLKNPDLYTSFPPEWKISLWTKTEDRHDAEPGGNPVESYLPFTEPSLENDKLYLSSMSIPSSEDLKPNSALTRQVAMVMRVTFLWYFQEQEPNPHVTVLGGPDIPEEAGSRRMDRTRYTT</sequence>
<dbReference type="GeneID" id="34460203"/>